<dbReference type="PANTHER" id="PTHR42815:SF2">
    <property type="entry name" value="FAD-BINDING, PUTATIVE (AFU_ORTHOLOGUE AFUA_6G07600)-RELATED"/>
    <property type="match status" value="1"/>
</dbReference>
<dbReference type="InParanoid" id="E4ZXR9"/>
<dbReference type="VEuPathDB" id="FungiDB:LEMA_P110830.1"/>
<keyword evidence="3" id="KW-1185">Reference proteome</keyword>
<dbReference type="SUPFAM" id="SSF63380">
    <property type="entry name" value="Riboflavin synthase domain-like"/>
    <property type="match status" value="1"/>
</dbReference>
<gene>
    <name evidence="2" type="ORF">LEMA_P110830.1</name>
</gene>
<feature type="domain" description="FAD-binding FR-type" evidence="1">
    <location>
        <begin position="347"/>
        <end position="467"/>
    </location>
</feature>
<dbReference type="Gene3D" id="2.40.30.10">
    <property type="entry name" value="Translation factors"/>
    <property type="match status" value="1"/>
</dbReference>
<dbReference type="eggNOG" id="ENOG502S4EX">
    <property type="taxonomic scope" value="Eukaryota"/>
</dbReference>
<accession>E4ZXR9</accession>
<evidence type="ECO:0000313" key="3">
    <source>
        <dbReference type="Proteomes" id="UP000002668"/>
    </source>
</evidence>
<dbReference type="HOGENOM" id="CLU_017006_2_0_1"/>
<dbReference type="SUPFAM" id="SSF50475">
    <property type="entry name" value="FMN-binding split barrel"/>
    <property type="match status" value="1"/>
</dbReference>
<proteinExistence type="predicted"/>
<dbReference type="Proteomes" id="UP000002668">
    <property type="component" value="Genome"/>
</dbReference>
<protein>
    <submittedName>
        <fullName evidence="2">Similar to oxidoreductase</fullName>
    </submittedName>
</protein>
<dbReference type="InterPro" id="IPR017927">
    <property type="entry name" value="FAD-bd_FR_type"/>
</dbReference>
<organism evidence="3">
    <name type="scientific">Leptosphaeria maculans (strain JN3 / isolate v23.1.3 / race Av1-4-5-6-7-8)</name>
    <name type="common">Blackleg fungus</name>
    <name type="synonym">Phoma lingam</name>
    <dbReference type="NCBI Taxonomy" id="985895"/>
    <lineage>
        <taxon>Eukaryota</taxon>
        <taxon>Fungi</taxon>
        <taxon>Dikarya</taxon>
        <taxon>Ascomycota</taxon>
        <taxon>Pezizomycotina</taxon>
        <taxon>Dothideomycetes</taxon>
        <taxon>Pleosporomycetidae</taxon>
        <taxon>Pleosporales</taxon>
        <taxon>Pleosporineae</taxon>
        <taxon>Leptosphaeriaceae</taxon>
        <taxon>Plenodomus</taxon>
        <taxon>Plenodomus lingam/Leptosphaeria maculans species complex</taxon>
    </lineage>
</organism>
<dbReference type="AlphaFoldDB" id="E4ZXR9"/>
<dbReference type="Gene3D" id="2.30.110.10">
    <property type="entry name" value="Electron Transport, Fmn-binding Protein, Chain A"/>
    <property type="match status" value="1"/>
</dbReference>
<dbReference type="PANTHER" id="PTHR42815">
    <property type="entry name" value="FAD-BINDING, PUTATIVE (AFU_ORTHOLOGUE AFUA_6G07600)-RELATED"/>
    <property type="match status" value="1"/>
</dbReference>
<sequence length="601" mass="65348">MAFSLAKPWNEGEASMQRLLRVPAMDNPTSTSLTPQASLMLQRGPLLAIGTLDRQLRPWTTLWGGSAGISTPLGGNMVGTRTVVDRENDPVVQALVGDAKKGEMVQTQGEGVLISALAFDLMTRRRVKLAGTMVAGTVTEVHVEVGEATAQKQNQIQLVTEINESLGNCPKYLNQYDIRPAVVTSEVKHMGPALSNEGRALISGADMFFLSTSTPEDMDTNHRGGLPGFVRVISSTQIVYPEYSGNRLYQSLGNLKINPRIGITFPDFETGDVLYMTGTAEVLDGSAAASILPGSNLAVRITCTETRFVASGLALRGTRKTPSPYNPLVRTLVTEGNIKANLARGGNSRRNAQLTRKEVITPSIMRFTFSVAGGIKYAPGQWIAMDFKEELDIGYEHMCDDEPTSINDDFIRTFTISSAPQARGGLDDQFQITIRTVGPATRLLFRQNDRAGFEVPILGVGGDFKIAQKEQGVTPFIAGGVGITPLLGQLGSLVISPERLKLIWTIRRADAAFVLDVLHHRPELARCTDVYLTGAEPLAEESRYLTDLEGLGVGIAKRRLAKSDVDAVEAGTWYLCAGKLLRRYMLSCLEGKTVLFESFDY</sequence>
<dbReference type="SUPFAM" id="SSF52343">
    <property type="entry name" value="Ferredoxin reductase-like, C-terminal NADP-linked domain"/>
    <property type="match status" value="1"/>
</dbReference>
<dbReference type="OMA" id="LICCAVP"/>
<dbReference type="GeneID" id="13289653"/>
<dbReference type="STRING" id="985895.E4ZXR9"/>
<dbReference type="InterPro" id="IPR012349">
    <property type="entry name" value="Split_barrel_FMN-bd"/>
</dbReference>
<dbReference type="InterPro" id="IPR017938">
    <property type="entry name" value="Riboflavin_synthase-like_b-brl"/>
</dbReference>
<evidence type="ECO:0000313" key="2">
    <source>
        <dbReference type="EMBL" id="CBX96164.1"/>
    </source>
</evidence>
<dbReference type="InterPro" id="IPR039261">
    <property type="entry name" value="FNR_nucleotide-bd"/>
</dbReference>
<reference evidence="3" key="1">
    <citation type="journal article" date="2011" name="Nat. Commun.">
        <title>Effector diversification within compartments of the Leptosphaeria maculans genome affected by Repeat-Induced Point mutations.</title>
        <authorList>
            <person name="Rouxel T."/>
            <person name="Grandaubert J."/>
            <person name="Hane J.K."/>
            <person name="Hoede C."/>
            <person name="van de Wouw A.P."/>
            <person name="Couloux A."/>
            <person name="Dominguez V."/>
            <person name="Anthouard V."/>
            <person name="Bally P."/>
            <person name="Bourras S."/>
            <person name="Cozijnsen A.J."/>
            <person name="Ciuffetti L.M."/>
            <person name="Degrave A."/>
            <person name="Dilmaghani A."/>
            <person name="Duret L."/>
            <person name="Fudal I."/>
            <person name="Goodwin S.B."/>
            <person name="Gout L."/>
            <person name="Glaser N."/>
            <person name="Linglin J."/>
            <person name="Kema G.H.J."/>
            <person name="Lapalu N."/>
            <person name="Lawrence C.B."/>
            <person name="May K."/>
            <person name="Meyer M."/>
            <person name="Ollivier B."/>
            <person name="Poulain J."/>
            <person name="Schoch C.L."/>
            <person name="Simon A."/>
            <person name="Spatafora J.W."/>
            <person name="Stachowiak A."/>
            <person name="Turgeon B.G."/>
            <person name="Tyler B.M."/>
            <person name="Vincent D."/>
            <person name="Weissenbach J."/>
            <person name="Amselem J."/>
            <person name="Quesneville H."/>
            <person name="Oliver R.P."/>
            <person name="Wincker P."/>
            <person name="Balesdent M.-H."/>
            <person name="Howlett B.J."/>
        </authorList>
    </citation>
    <scope>NUCLEOTIDE SEQUENCE [LARGE SCALE GENOMIC DNA]</scope>
    <source>
        <strain evidence="3">JN3 / isolate v23.1.3 / race Av1-4-5-6-7-8</strain>
    </source>
</reference>
<dbReference type="OrthoDB" id="436496at2759"/>
<dbReference type="EMBL" id="FP929128">
    <property type="protein sequence ID" value="CBX96164.1"/>
    <property type="molecule type" value="Genomic_DNA"/>
</dbReference>
<name>E4ZXR9_LEPMJ</name>
<dbReference type="PROSITE" id="PS51384">
    <property type="entry name" value="FAD_FR"/>
    <property type="match status" value="1"/>
</dbReference>
<dbReference type="Gene3D" id="3.40.50.80">
    <property type="entry name" value="Nucleotide-binding domain of ferredoxin-NADP reductase (FNR) module"/>
    <property type="match status" value="1"/>
</dbReference>
<dbReference type="RefSeq" id="XP_003839643.1">
    <property type="nucleotide sequence ID" value="XM_003839595.1"/>
</dbReference>
<evidence type="ECO:0000259" key="1">
    <source>
        <dbReference type="PROSITE" id="PS51384"/>
    </source>
</evidence>
<dbReference type="GO" id="GO:0016491">
    <property type="term" value="F:oxidoreductase activity"/>
    <property type="evidence" value="ECO:0007669"/>
    <property type="project" value="InterPro"/>
</dbReference>